<name>A0AAV4FFJ1_9GAST</name>
<evidence type="ECO:0000256" key="1">
    <source>
        <dbReference type="SAM" id="MobiDB-lite"/>
    </source>
</evidence>
<proteinExistence type="predicted"/>
<dbReference type="EMBL" id="BMAT01000732">
    <property type="protein sequence ID" value="GFR72173.1"/>
    <property type="molecule type" value="Genomic_DNA"/>
</dbReference>
<evidence type="ECO:0000313" key="3">
    <source>
        <dbReference type="Proteomes" id="UP000762676"/>
    </source>
</evidence>
<evidence type="ECO:0000313" key="2">
    <source>
        <dbReference type="EMBL" id="GFR72173.1"/>
    </source>
</evidence>
<sequence length="229" mass="24656">MPAYFKSVPTKERQISKDGTLPVCTNSPAKSSPSFGSLVPCDPNVVETIAGPTGRAVSEYVTHTNAIFLSGRTVKSAELSGYPYIVHSVVESPLHVVANNRHSQQVFSDQCFTLLAPDQEFCTCDSNSDDSHSLDINANVSAFCKSQDCPVFESCCFPKKIGMTFPHTLLSTPSPPPPHQPAPPVPIDIPSHEHLDHIEDIHSSPSTNGSTDYLEPQVISRGQSVPGIS</sequence>
<feature type="compositionally biased region" description="Pro residues" evidence="1">
    <location>
        <begin position="173"/>
        <end position="187"/>
    </location>
</feature>
<dbReference type="AlphaFoldDB" id="A0AAV4FFJ1"/>
<gene>
    <name evidence="2" type="ORF">ElyMa_000372400</name>
</gene>
<feature type="region of interest" description="Disordered" evidence="1">
    <location>
        <begin position="168"/>
        <end position="229"/>
    </location>
</feature>
<protein>
    <submittedName>
        <fullName evidence="2">Uncharacterized protein</fullName>
    </submittedName>
</protein>
<dbReference type="Proteomes" id="UP000762676">
    <property type="component" value="Unassembled WGS sequence"/>
</dbReference>
<feature type="compositionally biased region" description="Basic and acidic residues" evidence="1">
    <location>
        <begin position="190"/>
        <end position="202"/>
    </location>
</feature>
<comment type="caution">
    <text evidence="2">The sequence shown here is derived from an EMBL/GenBank/DDBJ whole genome shotgun (WGS) entry which is preliminary data.</text>
</comment>
<organism evidence="2 3">
    <name type="scientific">Elysia marginata</name>
    <dbReference type="NCBI Taxonomy" id="1093978"/>
    <lineage>
        <taxon>Eukaryota</taxon>
        <taxon>Metazoa</taxon>
        <taxon>Spiralia</taxon>
        <taxon>Lophotrochozoa</taxon>
        <taxon>Mollusca</taxon>
        <taxon>Gastropoda</taxon>
        <taxon>Heterobranchia</taxon>
        <taxon>Euthyneura</taxon>
        <taxon>Panpulmonata</taxon>
        <taxon>Sacoglossa</taxon>
        <taxon>Placobranchoidea</taxon>
        <taxon>Plakobranchidae</taxon>
        <taxon>Elysia</taxon>
    </lineage>
</organism>
<feature type="region of interest" description="Disordered" evidence="1">
    <location>
        <begin position="1"/>
        <end position="20"/>
    </location>
</feature>
<reference evidence="2 3" key="1">
    <citation type="journal article" date="2021" name="Elife">
        <title>Chloroplast acquisition without the gene transfer in kleptoplastic sea slugs, Plakobranchus ocellatus.</title>
        <authorList>
            <person name="Maeda T."/>
            <person name="Takahashi S."/>
            <person name="Yoshida T."/>
            <person name="Shimamura S."/>
            <person name="Takaki Y."/>
            <person name="Nagai Y."/>
            <person name="Toyoda A."/>
            <person name="Suzuki Y."/>
            <person name="Arimoto A."/>
            <person name="Ishii H."/>
            <person name="Satoh N."/>
            <person name="Nishiyama T."/>
            <person name="Hasebe M."/>
            <person name="Maruyama T."/>
            <person name="Minagawa J."/>
            <person name="Obokata J."/>
            <person name="Shigenobu S."/>
        </authorList>
    </citation>
    <scope>NUCLEOTIDE SEQUENCE [LARGE SCALE GENOMIC DNA]</scope>
</reference>
<keyword evidence="3" id="KW-1185">Reference proteome</keyword>
<accession>A0AAV4FFJ1</accession>